<evidence type="ECO:0000256" key="3">
    <source>
        <dbReference type="ARBA" id="ARBA00022989"/>
    </source>
</evidence>
<dbReference type="OMA" id="FAFTGHQ"/>
<evidence type="ECO:0000313" key="9">
    <source>
        <dbReference type="Proteomes" id="UP000887568"/>
    </source>
</evidence>
<comment type="subcellular location">
    <subcellularLocation>
        <location evidence="1">Membrane</location>
        <topology evidence="1">Multi-pass membrane protein</topology>
    </subcellularLocation>
</comment>
<feature type="transmembrane region" description="Helical" evidence="6">
    <location>
        <begin position="209"/>
        <end position="228"/>
    </location>
</feature>
<feature type="transmembrane region" description="Helical" evidence="6">
    <location>
        <begin position="280"/>
        <end position="301"/>
    </location>
</feature>
<dbReference type="RefSeq" id="XP_038068402.1">
    <property type="nucleotide sequence ID" value="XM_038212474.1"/>
</dbReference>
<dbReference type="RefSeq" id="XP_038068401.1">
    <property type="nucleotide sequence ID" value="XM_038212473.1"/>
</dbReference>
<feature type="transmembrane region" description="Helical" evidence="6">
    <location>
        <begin position="131"/>
        <end position="155"/>
    </location>
</feature>
<feature type="compositionally biased region" description="Polar residues" evidence="5">
    <location>
        <begin position="23"/>
        <end position="34"/>
    </location>
</feature>
<accession>A0A914AYR7</accession>
<dbReference type="Pfam" id="PF01490">
    <property type="entry name" value="Aa_trans"/>
    <property type="match status" value="1"/>
</dbReference>
<dbReference type="PANTHER" id="PTHR22950">
    <property type="entry name" value="AMINO ACID TRANSPORTER"/>
    <property type="match status" value="1"/>
</dbReference>
<feature type="transmembrane region" description="Helical" evidence="6">
    <location>
        <begin position="181"/>
        <end position="197"/>
    </location>
</feature>
<evidence type="ECO:0000256" key="2">
    <source>
        <dbReference type="ARBA" id="ARBA00022692"/>
    </source>
</evidence>
<feature type="transmembrane region" description="Helical" evidence="6">
    <location>
        <begin position="248"/>
        <end position="268"/>
    </location>
</feature>
<sequence length="473" mass="50321">MEVKQANATKLKADFFHGGPGKNSPTTGYTSDESSPLIGGNVAVVSPSEESTSGKTSTFGAVFIVVNACIGAGLLNFPSAYQAAGGVAVGTIMQVLFLFLIFSSLLVLAVCSDVRNSNSYQDMMQSMCGTAGNIACAVCVIIYCFGTCVTFFIIMGDQLDSILALATHNDQTKYWYTDRKFTITVLAVCIVLPLCLPKNISILKWPSSVGVIGTIYVAVVIIINYYLLPTNAATHIVTRPTSWTDVFAAVPTICFGFQCHISAVPVYASLKQRTVGQFAWVITGALLIATVTYVLTGIYGSLTFGDRVCSDVLLSYDSGNVTVTVARVMILGNMLTSYPILHFCGRLAIETIYVTARKLPPAAAELTQTRRRIVETLSWFVLSLILALFVPTIGSVISVIGGLAAVFILVFPGLCLIQLALNSASADSSKSKRRFQIVLGVVFAALGTFMFGESVTAALMVDFGVISGGTVDC</sequence>
<evidence type="ECO:0000313" key="8">
    <source>
        <dbReference type="EnsemblMetazoa" id="XP_038068401.1"/>
    </source>
</evidence>
<feature type="transmembrane region" description="Helical" evidence="6">
    <location>
        <begin position="437"/>
        <end position="461"/>
    </location>
</feature>
<keyword evidence="3 6" id="KW-1133">Transmembrane helix</keyword>
<feature type="transmembrane region" description="Helical" evidence="6">
    <location>
        <begin position="83"/>
        <end position="110"/>
    </location>
</feature>
<evidence type="ECO:0000256" key="4">
    <source>
        <dbReference type="ARBA" id="ARBA00023136"/>
    </source>
</evidence>
<feature type="transmembrane region" description="Helical" evidence="6">
    <location>
        <begin position="321"/>
        <end position="341"/>
    </location>
</feature>
<feature type="transmembrane region" description="Helical" evidence="6">
    <location>
        <begin position="403"/>
        <end position="425"/>
    </location>
</feature>
<dbReference type="PANTHER" id="PTHR22950:SF652">
    <property type="entry name" value="TRANSMEMBRANE AMINO ACID TRANSPORTER FAMILY PROTEIN"/>
    <property type="match status" value="1"/>
</dbReference>
<dbReference type="OrthoDB" id="438545at2759"/>
<feature type="domain" description="Amino acid transporter transmembrane" evidence="7">
    <location>
        <begin position="55"/>
        <end position="449"/>
    </location>
</feature>
<dbReference type="GeneID" id="119737849"/>
<keyword evidence="4 6" id="KW-0472">Membrane</keyword>
<proteinExistence type="predicted"/>
<dbReference type="GO" id="GO:0016020">
    <property type="term" value="C:membrane"/>
    <property type="evidence" value="ECO:0007669"/>
    <property type="project" value="UniProtKB-SubCell"/>
</dbReference>
<evidence type="ECO:0000256" key="6">
    <source>
        <dbReference type="SAM" id="Phobius"/>
    </source>
</evidence>
<dbReference type="InterPro" id="IPR013057">
    <property type="entry name" value="AA_transpt_TM"/>
</dbReference>
<dbReference type="CTD" id="55238"/>
<reference evidence="8" key="1">
    <citation type="submission" date="2022-11" db="UniProtKB">
        <authorList>
            <consortium name="EnsemblMetazoa"/>
        </authorList>
    </citation>
    <scope>IDENTIFICATION</scope>
</reference>
<feature type="transmembrane region" description="Helical" evidence="6">
    <location>
        <begin position="58"/>
        <end position="77"/>
    </location>
</feature>
<feature type="region of interest" description="Disordered" evidence="5">
    <location>
        <begin position="14"/>
        <end position="35"/>
    </location>
</feature>
<name>A0A914AYR7_PATMI</name>
<evidence type="ECO:0000256" key="1">
    <source>
        <dbReference type="ARBA" id="ARBA00004141"/>
    </source>
</evidence>
<dbReference type="EnsemblMetazoa" id="XM_038212473.1">
    <property type="protein sequence ID" value="XP_038068401.1"/>
    <property type="gene ID" value="LOC119737849"/>
</dbReference>
<protein>
    <recommendedName>
        <fullName evidence="7">Amino acid transporter transmembrane domain-containing protein</fullName>
    </recommendedName>
</protein>
<organism evidence="8 9">
    <name type="scientific">Patiria miniata</name>
    <name type="common">Bat star</name>
    <name type="synonym">Asterina miniata</name>
    <dbReference type="NCBI Taxonomy" id="46514"/>
    <lineage>
        <taxon>Eukaryota</taxon>
        <taxon>Metazoa</taxon>
        <taxon>Echinodermata</taxon>
        <taxon>Eleutherozoa</taxon>
        <taxon>Asterozoa</taxon>
        <taxon>Asteroidea</taxon>
        <taxon>Valvatacea</taxon>
        <taxon>Valvatida</taxon>
        <taxon>Asterinidae</taxon>
        <taxon>Patiria</taxon>
    </lineage>
</organism>
<dbReference type="EnsemblMetazoa" id="XM_038212474.1">
    <property type="protein sequence ID" value="XP_038068402.1"/>
    <property type="gene ID" value="LOC119737849"/>
</dbReference>
<feature type="transmembrane region" description="Helical" evidence="6">
    <location>
        <begin position="377"/>
        <end position="397"/>
    </location>
</feature>
<evidence type="ECO:0000259" key="7">
    <source>
        <dbReference type="Pfam" id="PF01490"/>
    </source>
</evidence>
<keyword evidence="9" id="KW-1185">Reference proteome</keyword>
<keyword evidence="2 6" id="KW-0812">Transmembrane</keyword>
<dbReference type="AlphaFoldDB" id="A0A914AYR7"/>
<dbReference type="Proteomes" id="UP000887568">
    <property type="component" value="Unplaced"/>
</dbReference>
<evidence type="ECO:0000256" key="5">
    <source>
        <dbReference type="SAM" id="MobiDB-lite"/>
    </source>
</evidence>
<dbReference type="Gene3D" id="1.20.1740.10">
    <property type="entry name" value="Amino acid/polyamine transporter I"/>
    <property type="match status" value="1"/>
</dbReference>
<dbReference type="GO" id="GO:0015179">
    <property type="term" value="F:L-amino acid transmembrane transporter activity"/>
    <property type="evidence" value="ECO:0007669"/>
    <property type="project" value="TreeGrafter"/>
</dbReference>